<feature type="region of interest" description="Disordered" evidence="8">
    <location>
        <begin position="235"/>
        <end position="268"/>
    </location>
</feature>
<dbReference type="PRINTS" id="PR02094">
    <property type="entry name" value="HEXIMFAMILY"/>
</dbReference>
<dbReference type="PANTHER" id="PTHR13469">
    <property type="entry name" value="HEXAMETHYLENE BISACETAMIDE INDUCIBLE 1"/>
    <property type="match status" value="1"/>
</dbReference>
<dbReference type="Pfam" id="PF15313">
    <property type="entry name" value="HEXIM"/>
    <property type="match status" value="1"/>
</dbReference>
<evidence type="ECO:0000256" key="5">
    <source>
        <dbReference type="ARBA" id="ARBA00023054"/>
    </source>
</evidence>
<name>A0A443RZP4_9ACAR</name>
<dbReference type="OrthoDB" id="10058500at2759"/>
<accession>A0A443RZP4</accession>
<dbReference type="GO" id="GO:0005737">
    <property type="term" value="C:cytoplasm"/>
    <property type="evidence" value="ECO:0007669"/>
    <property type="project" value="InterPro"/>
</dbReference>
<feature type="compositionally biased region" description="Polar residues" evidence="8">
    <location>
        <begin position="240"/>
        <end position="250"/>
    </location>
</feature>
<dbReference type="GO" id="GO:0004861">
    <property type="term" value="F:cyclin-dependent protein serine/threonine kinase inhibitor activity"/>
    <property type="evidence" value="ECO:0007669"/>
    <property type="project" value="InterPro"/>
</dbReference>
<dbReference type="AlphaFoldDB" id="A0A443RZP4"/>
<dbReference type="Gene3D" id="6.10.250.2910">
    <property type="match status" value="1"/>
</dbReference>
<dbReference type="GO" id="GO:0000122">
    <property type="term" value="P:negative regulation of transcription by RNA polymerase II"/>
    <property type="evidence" value="ECO:0007669"/>
    <property type="project" value="InterPro"/>
</dbReference>
<evidence type="ECO:0000256" key="2">
    <source>
        <dbReference type="ARBA" id="ARBA00008409"/>
    </source>
</evidence>
<keyword evidence="3" id="KW-0678">Repressor</keyword>
<evidence type="ECO:0000256" key="8">
    <source>
        <dbReference type="SAM" id="MobiDB-lite"/>
    </source>
</evidence>
<feature type="compositionally biased region" description="Basic and acidic residues" evidence="8">
    <location>
        <begin position="74"/>
        <end position="86"/>
    </location>
</feature>
<dbReference type="Proteomes" id="UP000288716">
    <property type="component" value="Unassembled WGS sequence"/>
</dbReference>
<keyword evidence="5" id="KW-0175">Coiled coil</keyword>
<dbReference type="VEuPathDB" id="VectorBase:LDEU011306"/>
<dbReference type="InterPro" id="IPR024872">
    <property type="entry name" value="HEXIM"/>
</dbReference>
<evidence type="ECO:0000313" key="10">
    <source>
        <dbReference type="Proteomes" id="UP000288716"/>
    </source>
</evidence>
<organism evidence="9 10">
    <name type="scientific">Leptotrombidium deliense</name>
    <dbReference type="NCBI Taxonomy" id="299467"/>
    <lineage>
        <taxon>Eukaryota</taxon>
        <taxon>Metazoa</taxon>
        <taxon>Ecdysozoa</taxon>
        <taxon>Arthropoda</taxon>
        <taxon>Chelicerata</taxon>
        <taxon>Arachnida</taxon>
        <taxon>Acari</taxon>
        <taxon>Acariformes</taxon>
        <taxon>Trombidiformes</taxon>
        <taxon>Prostigmata</taxon>
        <taxon>Anystina</taxon>
        <taxon>Parasitengona</taxon>
        <taxon>Trombiculoidea</taxon>
        <taxon>Trombiculidae</taxon>
        <taxon>Leptotrombidium</taxon>
    </lineage>
</organism>
<comment type="subcellular location">
    <subcellularLocation>
        <location evidence="1">Nucleus</location>
    </subcellularLocation>
</comment>
<keyword evidence="6" id="KW-0804">Transcription</keyword>
<sequence>MSTLCEVVSKPVFTRKDAIITSNDDNSESQRNKALRHECAHDSKYDVSCAHSVTLEKNDTTEHSLQTVVTAEEQSVKSEQMREKEPKRRKSRTRKTKFWRRKPFHKYGSTVEKSKGYFLPTNVQREKPLAPFNTTQFLMDDHNVREPEFAEIHKLLHNNHSESRQLRQNENANNINDESDQFYSSPDDEQDFIQKQFLETYENVHTERLNSMSKSELVQEYMALEERMEELERKLKDSSSEVQTSLQKNEGQLKNDDSSDESISESLQDEVNRLQEENKKLLSNNEKLMYIINSNCEIARKSQ</sequence>
<comment type="similarity">
    <text evidence="2">Belongs to the HEXIM family.</text>
</comment>
<evidence type="ECO:0000256" key="4">
    <source>
        <dbReference type="ARBA" id="ARBA00023015"/>
    </source>
</evidence>
<evidence type="ECO:0000256" key="7">
    <source>
        <dbReference type="ARBA" id="ARBA00023242"/>
    </source>
</evidence>
<comment type="caution">
    <text evidence="9">The sequence shown here is derived from an EMBL/GenBank/DDBJ whole genome shotgun (WGS) entry which is preliminary data.</text>
</comment>
<dbReference type="GO" id="GO:0097322">
    <property type="term" value="F:7SK snRNA binding"/>
    <property type="evidence" value="ECO:0007669"/>
    <property type="project" value="TreeGrafter"/>
</dbReference>
<reference evidence="9 10" key="1">
    <citation type="journal article" date="2018" name="Gigascience">
        <title>Genomes of trombidid mites reveal novel predicted allergens and laterally-transferred genes associated with secondary metabolism.</title>
        <authorList>
            <person name="Dong X."/>
            <person name="Chaisiri K."/>
            <person name="Xia D."/>
            <person name="Armstrong S.D."/>
            <person name="Fang Y."/>
            <person name="Donnelly M.J."/>
            <person name="Kadowaki T."/>
            <person name="McGarry J.W."/>
            <person name="Darby A.C."/>
            <person name="Makepeace B.L."/>
        </authorList>
    </citation>
    <scope>NUCLEOTIDE SEQUENCE [LARGE SCALE GENOMIC DNA]</scope>
    <source>
        <strain evidence="9">UoL-UT</strain>
    </source>
</reference>
<dbReference type="PANTHER" id="PTHR13469:SF8">
    <property type="entry name" value="HEXIM P-TEFB COMPLEX SUBUNIT 1"/>
    <property type="match status" value="1"/>
</dbReference>
<gene>
    <name evidence="9" type="ORF">B4U80_09919</name>
</gene>
<feature type="compositionally biased region" description="Basic residues" evidence="8">
    <location>
        <begin position="87"/>
        <end position="96"/>
    </location>
</feature>
<proteinExistence type="inferred from homology"/>
<keyword evidence="10" id="KW-1185">Reference proteome</keyword>
<dbReference type="STRING" id="299467.A0A443RZP4"/>
<dbReference type="GO" id="GO:0005654">
    <property type="term" value="C:nucleoplasm"/>
    <property type="evidence" value="ECO:0007669"/>
    <property type="project" value="TreeGrafter"/>
</dbReference>
<evidence type="ECO:0000256" key="3">
    <source>
        <dbReference type="ARBA" id="ARBA00022491"/>
    </source>
</evidence>
<dbReference type="EMBL" id="NCKV01015766">
    <property type="protein sequence ID" value="RWS20734.1"/>
    <property type="molecule type" value="Genomic_DNA"/>
</dbReference>
<keyword evidence="7" id="KW-0539">Nucleus</keyword>
<evidence type="ECO:0000313" key="9">
    <source>
        <dbReference type="EMBL" id="RWS20734.1"/>
    </source>
</evidence>
<evidence type="ECO:0000256" key="1">
    <source>
        <dbReference type="ARBA" id="ARBA00004123"/>
    </source>
</evidence>
<protein>
    <submittedName>
        <fullName evidence="9">Protein HEXIM1-like protein</fullName>
    </submittedName>
</protein>
<evidence type="ECO:0000256" key="6">
    <source>
        <dbReference type="ARBA" id="ARBA00023163"/>
    </source>
</evidence>
<keyword evidence="4" id="KW-0805">Transcription regulation</keyword>
<feature type="region of interest" description="Disordered" evidence="8">
    <location>
        <begin position="70"/>
        <end position="96"/>
    </location>
</feature>